<keyword evidence="5" id="KW-1185">Reference proteome</keyword>
<dbReference type="AlphaFoldDB" id="A0A3E0VG34"/>
<evidence type="ECO:0000313" key="4">
    <source>
        <dbReference type="EMBL" id="RFA08330.1"/>
    </source>
</evidence>
<reference evidence="4 5" key="1">
    <citation type="submission" date="2017-04" db="EMBL/GenBank/DDBJ databases">
        <title>Comparative genome analysis of Subtercola boreus.</title>
        <authorList>
            <person name="Cho Y.-J."/>
            <person name="Cho A."/>
            <person name="Kim O.-S."/>
            <person name="Lee J.-I."/>
        </authorList>
    </citation>
    <scope>NUCLEOTIDE SEQUENCE [LARGE SCALE GENOMIC DNA]</scope>
    <source>
        <strain evidence="4 5">K300</strain>
    </source>
</reference>
<feature type="transmembrane region" description="Helical" evidence="2">
    <location>
        <begin position="99"/>
        <end position="117"/>
    </location>
</feature>
<feature type="transmembrane region" description="Helical" evidence="2">
    <location>
        <begin position="324"/>
        <end position="345"/>
    </location>
</feature>
<keyword evidence="2" id="KW-0472">Membrane</keyword>
<feature type="transmembrane region" description="Helical" evidence="2">
    <location>
        <begin position="149"/>
        <end position="168"/>
    </location>
</feature>
<comment type="caution">
    <text evidence="4">The sequence shown here is derived from an EMBL/GenBank/DDBJ whole genome shotgun (WGS) entry which is preliminary data.</text>
</comment>
<feature type="transmembrane region" description="Helical" evidence="2">
    <location>
        <begin position="246"/>
        <end position="267"/>
    </location>
</feature>
<feature type="region of interest" description="Disordered" evidence="1">
    <location>
        <begin position="1"/>
        <end position="25"/>
    </location>
</feature>
<feature type="transmembrane region" description="Helical" evidence="2">
    <location>
        <begin position="124"/>
        <end position="143"/>
    </location>
</feature>
<dbReference type="Proteomes" id="UP000256486">
    <property type="component" value="Unassembled WGS sequence"/>
</dbReference>
<dbReference type="InterPro" id="IPR053934">
    <property type="entry name" value="HTTM_dom"/>
</dbReference>
<name>A0A3E0VG34_9MICO</name>
<evidence type="ECO:0000256" key="1">
    <source>
        <dbReference type="SAM" id="MobiDB-lite"/>
    </source>
</evidence>
<keyword evidence="2" id="KW-1133">Transmembrane helix</keyword>
<sequence length="400" mass="44003">MARRALRRRHESPRSPGCLEDRDRRPGRPIVSTAGLLSRFASWANRGPFTVRDLSRYRIVFGVLVIVSLPDFTWVSGVPAPFYSPPPGPMALLSGPPPLWLMLGVQAAIYVLLVALTAGLYTRFVSIAVSVLMLLGYGLTFSYGKIDHTILMVAVPFVMAFSGWGGRYSLDSIRKPAGVPDNPQWPSRYLAMIIGLAFFTAALPKVASGWLSPSTQSAFGHFASRLVSGRDAPLTELAGALHHQTWLWETVDWLTVILEAGIIVSAVSWASFRIMMAVTTLFHLGVMMSFGILFTSNVIAYGAFVSWGLLSLPQVRWALKKSQVWVGGVVVIVLGVAVFVFERFFPESRDFFLPGIVVIAAVIGAGYLVFVVVRLARRLIERRAAPPTPVVSRERESRRT</sequence>
<gene>
    <name evidence="4" type="ORF">B7R54_03140</name>
</gene>
<proteinExistence type="predicted"/>
<protein>
    <recommendedName>
        <fullName evidence="3">HTTM domain-containing protein</fullName>
    </recommendedName>
</protein>
<feature type="domain" description="HTTM" evidence="3">
    <location>
        <begin position="54"/>
        <end position="292"/>
    </location>
</feature>
<dbReference type="EMBL" id="NBWZ01000001">
    <property type="protein sequence ID" value="RFA08330.1"/>
    <property type="molecule type" value="Genomic_DNA"/>
</dbReference>
<accession>A0A3E0VG34</accession>
<keyword evidence="2" id="KW-0812">Transmembrane</keyword>
<evidence type="ECO:0000259" key="3">
    <source>
        <dbReference type="Pfam" id="PF05090"/>
    </source>
</evidence>
<feature type="transmembrane region" description="Helical" evidence="2">
    <location>
        <begin position="351"/>
        <end position="373"/>
    </location>
</feature>
<dbReference type="OrthoDB" id="1496251at2"/>
<evidence type="ECO:0000313" key="5">
    <source>
        <dbReference type="Proteomes" id="UP000256486"/>
    </source>
</evidence>
<evidence type="ECO:0000256" key="2">
    <source>
        <dbReference type="SAM" id="Phobius"/>
    </source>
</evidence>
<feature type="transmembrane region" description="Helical" evidence="2">
    <location>
        <begin position="59"/>
        <end position="79"/>
    </location>
</feature>
<feature type="compositionally biased region" description="Basic residues" evidence="1">
    <location>
        <begin position="1"/>
        <end position="11"/>
    </location>
</feature>
<dbReference type="Pfam" id="PF05090">
    <property type="entry name" value="HTTM"/>
    <property type="match status" value="1"/>
</dbReference>
<organism evidence="4 5">
    <name type="scientific">Subtercola boreus</name>
    <dbReference type="NCBI Taxonomy" id="120213"/>
    <lineage>
        <taxon>Bacteria</taxon>
        <taxon>Bacillati</taxon>
        <taxon>Actinomycetota</taxon>
        <taxon>Actinomycetes</taxon>
        <taxon>Micrococcales</taxon>
        <taxon>Microbacteriaceae</taxon>
        <taxon>Subtercola</taxon>
    </lineage>
</organism>
<feature type="transmembrane region" description="Helical" evidence="2">
    <location>
        <begin position="299"/>
        <end position="317"/>
    </location>
</feature>